<sequence length="173" mass="19759">MNRTNYLLEIGESNEVNFKKELAHIPVPSGSQCFPSIEQIRSFAKDSFDSRSSLDGSKGLIKQAYNLNDMEESYFDQMTIEEQDSCHIEALGACYEEATTERKQVESRHGELLKKFKLLKDQKKDLKIKEEVIDWLGQIDINNVTEVMGAATKASLEKTKAYIKKPSQDLKNF</sequence>
<proteinExistence type="predicted"/>
<dbReference type="Proteomes" id="UP001153076">
    <property type="component" value="Unassembled WGS sequence"/>
</dbReference>
<dbReference type="AlphaFoldDB" id="A0A9Q1GLT1"/>
<keyword evidence="2" id="KW-1185">Reference proteome</keyword>
<accession>A0A9Q1GLT1</accession>
<evidence type="ECO:0000313" key="1">
    <source>
        <dbReference type="EMBL" id="KAJ8423607.1"/>
    </source>
</evidence>
<gene>
    <name evidence="1" type="ORF">Cgig2_015522</name>
</gene>
<protein>
    <submittedName>
        <fullName evidence="1">Uncharacterized protein</fullName>
    </submittedName>
</protein>
<reference evidence="1" key="1">
    <citation type="submission" date="2022-04" db="EMBL/GenBank/DDBJ databases">
        <title>Carnegiea gigantea Genome sequencing and assembly v2.</title>
        <authorList>
            <person name="Copetti D."/>
            <person name="Sanderson M.J."/>
            <person name="Burquez A."/>
            <person name="Wojciechowski M.F."/>
        </authorList>
    </citation>
    <scope>NUCLEOTIDE SEQUENCE</scope>
    <source>
        <strain evidence="1">SGP5-SGP5p</strain>
        <tissue evidence="1">Aerial part</tissue>
    </source>
</reference>
<name>A0A9Q1GLT1_9CARY</name>
<dbReference type="EMBL" id="JAKOGI010001928">
    <property type="protein sequence ID" value="KAJ8423607.1"/>
    <property type="molecule type" value="Genomic_DNA"/>
</dbReference>
<organism evidence="1 2">
    <name type="scientific">Carnegiea gigantea</name>
    <dbReference type="NCBI Taxonomy" id="171969"/>
    <lineage>
        <taxon>Eukaryota</taxon>
        <taxon>Viridiplantae</taxon>
        <taxon>Streptophyta</taxon>
        <taxon>Embryophyta</taxon>
        <taxon>Tracheophyta</taxon>
        <taxon>Spermatophyta</taxon>
        <taxon>Magnoliopsida</taxon>
        <taxon>eudicotyledons</taxon>
        <taxon>Gunneridae</taxon>
        <taxon>Pentapetalae</taxon>
        <taxon>Caryophyllales</taxon>
        <taxon>Cactineae</taxon>
        <taxon>Cactaceae</taxon>
        <taxon>Cactoideae</taxon>
        <taxon>Echinocereeae</taxon>
        <taxon>Carnegiea</taxon>
    </lineage>
</organism>
<dbReference type="OrthoDB" id="6205933at2759"/>
<evidence type="ECO:0000313" key="2">
    <source>
        <dbReference type="Proteomes" id="UP001153076"/>
    </source>
</evidence>
<comment type="caution">
    <text evidence="1">The sequence shown here is derived from an EMBL/GenBank/DDBJ whole genome shotgun (WGS) entry which is preliminary data.</text>
</comment>